<gene>
    <name evidence="8" type="ORF">HJC23_002653</name>
</gene>
<keyword evidence="5 7" id="KW-0472">Membrane</keyword>
<name>A0ABD3PMF7_9STRA</name>
<feature type="transmembrane region" description="Helical" evidence="7">
    <location>
        <begin position="49"/>
        <end position="69"/>
    </location>
</feature>
<keyword evidence="4 7" id="KW-1133">Transmembrane helix</keyword>
<accession>A0ABD3PMF7</accession>
<dbReference type="Proteomes" id="UP001516023">
    <property type="component" value="Unassembled WGS sequence"/>
</dbReference>
<reference evidence="8 9" key="1">
    <citation type="journal article" date="2020" name="G3 (Bethesda)">
        <title>Improved Reference Genome for Cyclotella cryptica CCMP332, a Model for Cell Wall Morphogenesis, Salinity Adaptation, and Lipid Production in Diatoms (Bacillariophyta).</title>
        <authorList>
            <person name="Roberts W.R."/>
            <person name="Downey K.M."/>
            <person name="Ruck E.C."/>
            <person name="Traller J.C."/>
            <person name="Alverson A.J."/>
        </authorList>
    </citation>
    <scope>NUCLEOTIDE SEQUENCE [LARGE SCALE GENOMIC DNA]</scope>
    <source>
        <strain evidence="8 9">CCMP332</strain>
    </source>
</reference>
<comment type="caution">
    <text evidence="8">The sequence shown here is derived from an EMBL/GenBank/DDBJ whole genome shotgun (WGS) entry which is preliminary data.</text>
</comment>
<dbReference type="PANTHER" id="PTHR21355:SF0">
    <property type="entry name" value="G-PROTEIN COUPLED RECEPTOR-ASSOCIATED PROTEIN LMBRD2"/>
    <property type="match status" value="1"/>
</dbReference>
<dbReference type="GO" id="GO:0016020">
    <property type="term" value="C:membrane"/>
    <property type="evidence" value="ECO:0007669"/>
    <property type="project" value="UniProtKB-SubCell"/>
</dbReference>
<dbReference type="EMBL" id="JABMIG020000150">
    <property type="protein sequence ID" value="KAL3788899.1"/>
    <property type="molecule type" value="Genomic_DNA"/>
</dbReference>
<dbReference type="PANTHER" id="PTHR21355">
    <property type="entry name" value="G-PROTEIN COUPLED RECEPTOR-ASSOCIATED PROTEIN LMBRD2"/>
    <property type="match status" value="1"/>
</dbReference>
<evidence type="ECO:0000256" key="4">
    <source>
        <dbReference type="ARBA" id="ARBA00022989"/>
    </source>
</evidence>
<dbReference type="Pfam" id="PF04791">
    <property type="entry name" value="LMBR1"/>
    <property type="match status" value="1"/>
</dbReference>
<feature type="transmembrane region" description="Helical" evidence="7">
    <location>
        <begin position="20"/>
        <end position="37"/>
    </location>
</feature>
<keyword evidence="3 7" id="KW-0812">Transmembrane</keyword>
<evidence type="ECO:0000256" key="1">
    <source>
        <dbReference type="ARBA" id="ARBA00004141"/>
    </source>
</evidence>
<feature type="transmembrane region" description="Helical" evidence="7">
    <location>
        <begin position="89"/>
        <end position="113"/>
    </location>
</feature>
<comment type="similarity">
    <text evidence="2">Belongs to the LIMR family.</text>
</comment>
<comment type="subcellular location">
    <subcellularLocation>
        <location evidence="1">Membrane</location>
        <topology evidence="1">Multi-pass membrane protein</topology>
    </subcellularLocation>
</comment>
<sequence>MVYERSLFFGVLAKYPDISICVYTCLFQMSLLGPYCLRGNRQSHGVALVFNAQYLVRLQFPLGYNYLMMLKYDMTNCSFHSIMSDMSTIPFFGTSFTFYAPLLILAVCAFTLCDAYPKLLHLLGIEHEDALLLLDQETLDGKVNEGIQLLKRDADKKGDEAASHLSNKMDNSAPRRSPDKMALVSRDNDDDNYNMNGSCRGRYSEGINVLV</sequence>
<proteinExistence type="inferred from homology"/>
<keyword evidence="9" id="KW-1185">Reference proteome</keyword>
<dbReference type="InterPro" id="IPR051584">
    <property type="entry name" value="GPCR-associated_LMBR1"/>
</dbReference>
<evidence type="ECO:0000256" key="5">
    <source>
        <dbReference type="ARBA" id="ARBA00023136"/>
    </source>
</evidence>
<organism evidence="8 9">
    <name type="scientific">Cyclotella cryptica</name>
    <dbReference type="NCBI Taxonomy" id="29204"/>
    <lineage>
        <taxon>Eukaryota</taxon>
        <taxon>Sar</taxon>
        <taxon>Stramenopiles</taxon>
        <taxon>Ochrophyta</taxon>
        <taxon>Bacillariophyta</taxon>
        <taxon>Coscinodiscophyceae</taxon>
        <taxon>Thalassiosirophycidae</taxon>
        <taxon>Stephanodiscales</taxon>
        <taxon>Stephanodiscaceae</taxon>
        <taxon>Cyclotella</taxon>
    </lineage>
</organism>
<dbReference type="AlphaFoldDB" id="A0ABD3PMF7"/>
<evidence type="ECO:0000313" key="9">
    <source>
        <dbReference type="Proteomes" id="UP001516023"/>
    </source>
</evidence>
<evidence type="ECO:0000256" key="6">
    <source>
        <dbReference type="SAM" id="MobiDB-lite"/>
    </source>
</evidence>
<evidence type="ECO:0000256" key="3">
    <source>
        <dbReference type="ARBA" id="ARBA00022692"/>
    </source>
</evidence>
<evidence type="ECO:0000256" key="2">
    <source>
        <dbReference type="ARBA" id="ARBA00010487"/>
    </source>
</evidence>
<protein>
    <submittedName>
        <fullName evidence="8">Uncharacterized protein</fullName>
    </submittedName>
</protein>
<feature type="region of interest" description="Disordered" evidence="6">
    <location>
        <begin position="160"/>
        <end position="196"/>
    </location>
</feature>
<dbReference type="InterPro" id="IPR006876">
    <property type="entry name" value="LMBR1-like_membr_prot"/>
</dbReference>
<evidence type="ECO:0000313" key="8">
    <source>
        <dbReference type="EMBL" id="KAL3788899.1"/>
    </source>
</evidence>
<evidence type="ECO:0000256" key="7">
    <source>
        <dbReference type="SAM" id="Phobius"/>
    </source>
</evidence>